<dbReference type="InterPro" id="IPR016130">
    <property type="entry name" value="Tyr_Pase_AS"/>
</dbReference>
<dbReference type="PROSITE" id="PS50054">
    <property type="entry name" value="TYR_PHOSPHATASE_DUAL"/>
    <property type="match status" value="1"/>
</dbReference>
<gene>
    <name evidence="7" type="primary">LOC106471828</name>
</gene>
<keyword evidence="6" id="KW-1185">Reference proteome</keyword>
<accession>A0ABM1BSP1</accession>
<dbReference type="CDD" id="cd14514">
    <property type="entry name" value="DUSP14-like"/>
    <property type="match status" value="1"/>
</dbReference>
<evidence type="ECO:0000259" key="4">
    <source>
        <dbReference type="PROSITE" id="PS50054"/>
    </source>
</evidence>
<dbReference type="GeneID" id="106471828"/>
<evidence type="ECO:0000259" key="5">
    <source>
        <dbReference type="PROSITE" id="PS50056"/>
    </source>
</evidence>
<reference evidence="7" key="1">
    <citation type="submission" date="2025-08" db="UniProtKB">
        <authorList>
            <consortium name="RefSeq"/>
        </authorList>
    </citation>
    <scope>IDENTIFICATION</scope>
    <source>
        <tissue evidence="7">Muscle</tissue>
    </source>
</reference>
<dbReference type="SMART" id="SM00404">
    <property type="entry name" value="PTPc_motif"/>
    <property type="match status" value="1"/>
</dbReference>
<proteinExistence type="inferred from homology"/>
<dbReference type="PROSITE" id="PS50056">
    <property type="entry name" value="TYR_PHOSPHATASE_2"/>
    <property type="match status" value="1"/>
</dbReference>
<comment type="similarity">
    <text evidence="1">Belongs to the protein-tyrosine phosphatase family. Non-receptor class dual specificity subfamily.</text>
</comment>
<feature type="domain" description="Tyrosine-protein phosphatase" evidence="4">
    <location>
        <begin position="18"/>
        <end position="158"/>
    </location>
</feature>
<dbReference type="InterPro" id="IPR052103">
    <property type="entry name" value="Dual_spec_Phospatases"/>
</dbReference>
<dbReference type="SUPFAM" id="SSF52799">
    <property type="entry name" value="(Phosphotyrosine protein) phosphatases II"/>
    <property type="match status" value="1"/>
</dbReference>
<keyword evidence="3" id="KW-0904">Protein phosphatase</keyword>
<dbReference type="RefSeq" id="XP_013787905.1">
    <property type="nucleotide sequence ID" value="XM_013932451.2"/>
</dbReference>
<dbReference type="InterPro" id="IPR000387">
    <property type="entry name" value="Tyr_Pase_dom"/>
</dbReference>
<dbReference type="Gene3D" id="3.90.190.10">
    <property type="entry name" value="Protein tyrosine phosphatase superfamily"/>
    <property type="match status" value="1"/>
</dbReference>
<keyword evidence="2" id="KW-0378">Hydrolase</keyword>
<dbReference type="InterPro" id="IPR003595">
    <property type="entry name" value="Tyr_Pase_cat"/>
</dbReference>
<evidence type="ECO:0000256" key="3">
    <source>
        <dbReference type="ARBA" id="ARBA00022912"/>
    </source>
</evidence>
<organism evidence="6 7">
    <name type="scientific">Limulus polyphemus</name>
    <name type="common">Atlantic horseshoe crab</name>
    <dbReference type="NCBI Taxonomy" id="6850"/>
    <lineage>
        <taxon>Eukaryota</taxon>
        <taxon>Metazoa</taxon>
        <taxon>Ecdysozoa</taxon>
        <taxon>Arthropoda</taxon>
        <taxon>Chelicerata</taxon>
        <taxon>Merostomata</taxon>
        <taxon>Xiphosura</taxon>
        <taxon>Limulidae</taxon>
        <taxon>Limulus</taxon>
    </lineage>
</organism>
<sequence>MAVSVVLKTPPVMSVFSGLSKVNNHLFISGARAVTEENVRNHGITAIINITLTSPPLPLPDLEYIRILVDDSTLVDLTPHFDPVADKINEVKEKGGKTLVHCLGGASRSATLCLVYLMKYQNMKLQDAYRYLKKCRPVVRPNNGFFSQLIEYEKKLFGESTVKMVEVPSVGPDLVVPDIFLEEYKGFVWLKSVKASLSKKE</sequence>
<feature type="domain" description="Tyrosine specific protein phosphatases" evidence="5">
    <location>
        <begin position="79"/>
        <end position="137"/>
    </location>
</feature>
<dbReference type="PANTHER" id="PTHR45961">
    <property type="entry name" value="IP21249P"/>
    <property type="match status" value="1"/>
</dbReference>
<evidence type="ECO:0000313" key="7">
    <source>
        <dbReference type="RefSeq" id="XP_013787905.1"/>
    </source>
</evidence>
<dbReference type="InterPro" id="IPR029021">
    <property type="entry name" value="Prot-tyrosine_phosphatase-like"/>
</dbReference>
<evidence type="ECO:0000256" key="1">
    <source>
        <dbReference type="ARBA" id="ARBA00008601"/>
    </source>
</evidence>
<protein>
    <submittedName>
        <fullName evidence="7">Dual specificity protein phosphatase 18-like isoform X1</fullName>
    </submittedName>
</protein>
<evidence type="ECO:0000256" key="2">
    <source>
        <dbReference type="ARBA" id="ARBA00022801"/>
    </source>
</evidence>
<name>A0ABM1BSP1_LIMPO</name>
<dbReference type="InterPro" id="IPR020422">
    <property type="entry name" value="TYR_PHOSPHATASE_DUAL_dom"/>
</dbReference>
<dbReference type="PANTHER" id="PTHR45961:SF6">
    <property type="entry name" value="IP21249P"/>
    <property type="match status" value="1"/>
</dbReference>
<dbReference type="PROSITE" id="PS00383">
    <property type="entry name" value="TYR_PHOSPHATASE_1"/>
    <property type="match status" value="1"/>
</dbReference>
<dbReference type="Pfam" id="PF00782">
    <property type="entry name" value="DSPc"/>
    <property type="match status" value="1"/>
</dbReference>
<dbReference type="Proteomes" id="UP000694941">
    <property type="component" value="Unplaced"/>
</dbReference>
<dbReference type="InterPro" id="IPR000340">
    <property type="entry name" value="Dual-sp_phosphatase_cat-dom"/>
</dbReference>
<dbReference type="SMART" id="SM00195">
    <property type="entry name" value="DSPc"/>
    <property type="match status" value="1"/>
</dbReference>
<evidence type="ECO:0000313" key="6">
    <source>
        <dbReference type="Proteomes" id="UP000694941"/>
    </source>
</evidence>